<comment type="function">
    <text evidence="1">Catalyzes the ATP-dependent polymerization of arginine and aspartate to multi-L-arginyl-poly-L-aspartic acid (cyanophycin; a water-insoluble reserve polymer).</text>
</comment>
<dbReference type="AlphaFoldDB" id="A0A5D4R6U1"/>
<dbReference type="PANTHER" id="PTHR23135:SF18">
    <property type="entry name" value="CYANOPHYCIN SYNTHETASE"/>
    <property type="match status" value="1"/>
</dbReference>
<dbReference type="GO" id="GO:0071160">
    <property type="term" value="F:cyanophycin synthetase activity (L-aspartate-adding)"/>
    <property type="evidence" value="ECO:0007669"/>
    <property type="project" value="UniProtKB-EC"/>
</dbReference>
<dbReference type="RefSeq" id="WP_148975888.1">
    <property type="nucleotide sequence ID" value="NZ_VTER01000008.1"/>
</dbReference>
<dbReference type="InterPro" id="IPR011761">
    <property type="entry name" value="ATP-grasp"/>
</dbReference>
<evidence type="ECO:0000256" key="12">
    <source>
        <dbReference type="ARBA" id="ARBA00048094"/>
    </source>
</evidence>
<evidence type="ECO:0000256" key="13">
    <source>
        <dbReference type="ARBA" id="ARBA00048425"/>
    </source>
</evidence>
<evidence type="ECO:0000256" key="14">
    <source>
        <dbReference type="PROSITE-ProRule" id="PRU00409"/>
    </source>
</evidence>
<dbReference type="SUPFAM" id="SSF53244">
    <property type="entry name" value="MurD-like peptide ligases, peptide-binding domain"/>
    <property type="match status" value="1"/>
</dbReference>
<evidence type="ECO:0000313" key="16">
    <source>
        <dbReference type="EMBL" id="TYS46309.1"/>
    </source>
</evidence>
<dbReference type="InterPro" id="IPR004101">
    <property type="entry name" value="Mur_ligase_C"/>
</dbReference>
<dbReference type="SUPFAM" id="SSF56059">
    <property type="entry name" value="Glutathione synthetase ATP-binding domain-like"/>
    <property type="match status" value="1"/>
</dbReference>
<dbReference type="Gene3D" id="3.30.470.20">
    <property type="entry name" value="ATP-grasp fold, B domain"/>
    <property type="match status" value="2"/>
</dbReference>
<dbReference type="Gene3D" id="3.90.190.20">
    <property type="entry name" value="Mur ligase, C-terminal domain"/>
    <property type="match status" value="1"/>
</dbReference>
<accession>A0A5D4R6U1</accession>
<keyword evidence="10 14" id="KW-0067">ATP-binding</keyword>
<evidence type="ECO:0000256" key="10">
    <source>
        <dbReference type="ARBA" id="ARBA00022840"/>
    </source>
</evidence>
<dbReference type="GO" id="GO:0046872">
    <property type="term" value="F:metal ion binding"/>
    <property type="evidence" value="ECO:0007669"/>
    <property type="project" value="InterPro"/>
</dbReference>
<dbReference type="InterPro" id="IPR044019">
    <property type="entry name" value="Cyanophycin_syn_N"/>
</dbReference>
<dbReference type="Gene3D" id="3.40.1190.10">
    <property type="entry name" value="Mur-like, catalytic domain"/>
    <property type="match status" value="1"/>
</dbReference>
<sequence>MNVKRIRYLQGPNYFSYKPMMWVEIDLEELEFQPTNKLPFFADILLEAIPSLGEHTCSRGYKGAFAERLREGTWMGHVLEHIALELQSLAGIEVKYGKTITSEKKGIYFIAFEYKEPESGLYAFQSAKKIAEKILRGEEGFSVKHYVEKTAELFYKNKLGPSTESIYLAAAARRIPVERVGKDSFLRLGTGSKQKYVQATITSQTSYLAVEASCDKEMTKEMLRRSGIPVPEGEVAETLEGITEAAVRVGFPLVIKPLHGRQGQGVATGISSWDELNAVQKCLNEEDKPYIVERHYEGSDYRLFVVDNKLRAASLRVPPFIIGNGKDTIQQLIDKENENPLRGNGHEKPMTKIPMAEPLDCFLEKMDLNKSYVLEKGRVLPVAGNANLSTGGQAIDVTDEVHPSVRKMAEAAAASIGLDVAGVDIISQDIAKPLDPRDTCVLEVNAAPGIRMHLYPGKGKIRNAGADIVDYLFSSREEAAIPVIAVTGTNGKTTTSRLVKHFLEKEGTTVGLTSSDGVYVGEQCIDTGDCSGPISARKILSHPKVDIAVLESARGGILREGLAFRHCDIGIVTNVSEDHLGLDGIEDFAQLVKLKRLIPEVVIEGGYCILNADDPETLKMAAYTKGKVIYTSLDEESEGSRRALEKGEPLWYQDSMGQIVYAEAGIKAEFLPAADVPVTINGRAKHNIANLLQALAAAAAQGVSLETLKEKALSFMPDSRNSRGRFNAFQVQGREIIIDYAHNAAGLSAVFGTADYMKNKRLITILSAPGDRSDSDIARMAEITAGYSDLIIIKEDKDLRGRQPLETASLLKAAASSVIGSQSVSICPDELEAYQKAWSLSQEGDTLLFLYEDFEVASSFIDNLKKHEQALQGD</sequence>
<comment type="subunit">
    <text evidence="4">Homodimer.</text>
</comment>
<keyword evidence="8 16" id="KW-0436">Ligase</keyword>
<evidence type="ECO:0000256" key="9">
    <source>
        <dbReference type="ARBA" id="ARBA00022741"/>
    </source>
</evidence>
<evidence type="ECO:0000256" key="4">
    <source>
        <dbReference type="ARBA" id="ARBA00011738"/>
    </source>
</evidence>
<evidence type="ECO:0000256" key="5">
    <source>
        <dbReference type="ARBA" id="ARBA00012968"/>
    </source>
</evidence>
<dbReference type="InterPro" id="IPR013221">
    <property type="entry name" value="Mur_ligase_cen"/>
</dbReference>
<dbReference type="GO" id="GO:0005524">
    <property type="term" value="F:ATP binding"/>
    <property type="evidence" value="ECO:0007669"/>
    <property type="project" value="UniProtKB-UniRule"/>
</dbReference>
<comment type="caution">
    <text evidence="16">The sequence shown here is derived from an EMBL/GenBank/DDBJ whole genome shotgun (WGS) entry which is preliminary data.</text>
</comment>
<name>A0A5D4R6U1_9BACI</name>
<evidence type="ECO:0000256" key="11">
    <source>
        <dbReference type="ARBA" id="ARBA00031353"/>
    </source>
</evidence>
<organism evidence="16 17">
    <name type="scientific">Bacillus infantis</name>
    <dbReference type="NCBI Taxonomy" id="324767"/>
    <lineage>
        <taxon>Bacteria</taxon>
        <taxon>Bacillati</taxon>
        <taxon>Bacillota</taxon>
        <taxon>Bacilli</taxon>
        <taxon>Bacillales</taxon>
        <taxon>Bacillaceae</taxon>
        <taxon>Bacillus</taxon>
    </lineage>
</organism>
<dbReference type="PROSITE" id="PS50975">
    <property type="entry name" value="ATP_GRASP"/>
    <property type="match status" value="1"/>
</dbReference>
<dbReference type="NCBIfam" id="NF010623">
    <property type="entry name" value="PRK14016.1"/>
    <property type="match status" value="1"/>
</dbReference>
<evidence type="ECO:0000256" key="1">
    <source>
        <dbReference type="ARBA" id="ARBA00003184"/>
    </source>
</evidence>
<evidence type="ECO:0000256" key="3">
    <source>
        <dbReference type="ARBA" id="ARBA00009060"/>
    </source>
</evidence>
<reference evidence="16 17" key="1">
    <citation type="submission" date="2019-08" db="EMBL/GenBank/DDBJ databases">
        <title>Bacillus genomes from the desert of Cuatro Cienegas, Coahuila.</title>
        <authorList>
            <person name="Olmedo-Alvarez G."/>
        </authorList>
    </citation>
    <scope>NUCLEOTIDE SEQUENCE [LARGE SCALE GENOMIC DNA]</scope>
    <source>
        <strain evidence="16 17">CH446_14T</strain>
    </source>
</reference>
<evidence type="ECO:0000259" key="15">
    <source>
        <dbReference type="PROSITE" id="PS50975"/>
    </source>
</evidence>
<dbReference type="GO" id="GO:0071161">
    <property type="term" value="F:cyanophycin synthetase activity (L-arginine-adding)"/>
    <property type="evidence" value="ECO:0007669"/>
    <property type="project" value="UniProtKB-EC"/>
</dbReference>
<proteinExistence type="inferred from homology"/>
<dbReference type="SUPFAM" id="SSF53623">
    <property type="entry name" value="MurD-like peptide ligases, catalytic domain"/>
    <property type="match status" value="1"/>
</dbReference>
<protein>
    <recommendedName>
        <fullName evidence="7">Cyanophycin synthetase</fullName>
        <ecNumber evidence="6">6.3.2.29</ecNumber>
        <ecNumber evidence="5">6.3.2.30</ecNumber>
    </recommendedName>
    <alternativeName>
        <fullName evidence="11">Cyanophycin synthase</fullName>
    </alternativeName>
</protein>
<comment type="pathway">
    <text evidence="2">Cell wall biogenesis; peptidoglycan biosynthesis.</text>
</comment>
<evidence type="ECO:0000313" key="17">
    <source>
        <dbReference type="Proteomes" id="UP000322139"/>
    </source>
</evidence>
<dbReference type="Proteomes" id="UP000322139">
    <property type="component" value="Unassembled WGS sequence"/>
</dbReference>
<dbReference type="NCBIfam" id="TIGR02068">
    <property type="entry name" value="cya_phycin_syn"/>
    <property type="match status" value="1"/>
</dbReference>
<dbReference type="Pfam" id="PF18921">
    <property type="entry name" value="Cyanophycin_syn"/>
    <property type="match status" value="1"/>
</dbReference>
<keyword evidence="9 14" id="KW-0547">Nucleotide-binding</keyword>
<comment type="catalytic activity">
    <reaction evidence="13">
        <text>[L-4-(L-arginin-2-N-yl)aspartate](n) + L-aspartate + ATP = [L-4-(L-arginin-2-N-yl)aspartate](n)-L-aspartate + ADP + phosphate + H(+)</text>
        <dbReference type="Rhea" id="RHEA:13277"/>
        <dbReference type="Rhea" id="RHEA-COMP:13728"/>
        <dbReference type="Rhea" id="RHEA-COMP:13733"/>
        <dbReference type="ChEBI" id="CHEBI:15378"/>
        <dbReference type="ChEBI" id="CHEBI:29991"/>
        <dbReference type="ChEBI" id="CHEBI:30616"/>
        <dbReference type="ChEBI" id="CHEBI:43474"/>
        <dbReference type="ChEBI" id="CHEBI:137986"/>
        <dbReference type="ChEBI" id="CHEBI:137990"/>
        <dbReference type="ChEBI" id="CHEBI:456216"/>
        <dbReference type="EC" id="6.3.2.29"/>
    </reaction>
</comment>
<evidence type="ECO:0000256" key="6">
    <source>
        <dbReference type="ARBA" id="ARBA00013005"/>
    </source>
</evidence>
<dbReference type="EC" id="6.3.2.30" evidence="5"/>
<dbReference type="EMBL" id="VTER01000008">
    <property type="protein sequence ID" value="TYS46309.1"/>
    <property type="molecule type" value="Genomic_DNA"/>
</dbReference>
<dbReference type="Pfam" id="PF02875">
    <property type="entry name" value="Mur_ligase_C"/>
    <property type="match status" value="1"/>
</dbReference>
<evidence type="ECO:0000256" key="2">
    <source>
        <dbReference type="ARBA" id="ARBA00004752"/>
    </source>
</evidence>
<gene>
    <name evidence="16" type="primary">cphA</name>
    <name evidence="16" type="ORF">FZD51_17175</name>
</gene>
<dbReference type="Pfam" id="PF08245">
    <property type="entry name" value="Mur_ligase_M"/>
    <property type="match status" value="1"/>
</dbReference>
<evidence type="ECO:0000256" key="8">
    <source>
        <dbReference type="ARBA" id="ARBA00022598"/>
    </source>
</evidence>
<dbReference type="InterPro" id="IPR011810">
    <property type="entry name" value="Cya_phycin_syn"/>
</dbReference>
<comment type="similarity">
    <text evidence="3">In the C-terminal section; belongs to the MurCDEF family.</text>
</comment>
<dbReference type="PANTHER" id="PTHR23135">
    <property type="entry name" value="MUR LIGASE FAMILY MEMBER"/>
    <property type="match status" value="1"/>
</dbReference>
<comment type="catalytic activity">
    <reaction evidence="12">
        <text>[L-4-(L-arginin-2-N-yl)aspartate](n)-L-aspartate + L-arginine + ATP = [L-4-(L-arginin-2-N-yl)aspartate](n+1) + ADP + phosphate + H(+)</text>
        <dbReference type="Rhea" id="RHEA:23888"/>
        <dbReference type="Rhea" id="RHEA-COMP:13732"/>
        <dbReference type="Rhea" id="RHEA-COMP:13733"/>
        <dbReference type="ChEBI" id="CHEBI:15378"/>
        <dbReference type="ChEBI" id="CHEBI:30616"/>
        <dbReference type="ChEBI" id="CHEBI:32682"/>
        <dbReference type="ChEBI" id="CHEBI:43474"/>
        <dbReference type="ChEBI" id="CHEBI:137986"/>
        <dbReference type="ChEBI" id="CHEBI:137990"/>
        <dbReference type="ChEBI" id="CHEBI:456216"/>
        <dbReference type="EC" id="6.3.2.30"/>
    </reaction>
</comment>
<dbReference type="InterPro" id="IPR036615">
    <property type="entry name" value="Mur_ligase_C_dom_sf"/>
</dbReference>
<feature type="domain" description="ATP-grasp" evidence="15">
    <location>
        <begin position="220"/>
        <end position="477"/>
    </location>
</feature>
<dbReference type="EC" id="6.3.2.29" evidence="6"/>
<evidence type="ECO:0000256" key="7">
    <source>
        <dbReference type="ARBA" id="ARBA00022036"/>
    </source>
</evidence>
<dbReference type="InterPro" id="IPR036565">
    <property type="entry name" value="Mur-like_cat_sf"/>
</dbReference>